<evidence type="ECO:0000256" key="4">
    <source>
        <dbReference type="ARBA" id="ARBA00029440"/>
    </source>
</evidence>
<dbReference type="InterPro" id="IPR006005">
    <property type="entry name" value="Glut_synth_ssu1"/>
</dbReference>
<dbReference type="PRINTS" id="PR00419">
    <property type="entry name" value="ADXRDTASE"/>
</dbReference>
<dbReference type="Pfam" id="PF07992">
    <property type="entry name" value="Pyr_redox_2"/>
    <property type="match status" value="1"/>
</dbReference>
<protein>
    <submittedName>
        <fullName evidence="7">Glutamate synthase</fullName>
    </submittedName>
</protein>
<dbReference type="SUPFAM" id="SSF46548">
    <property type="entry name" value="alpha-helical ferredoxin"/>
    <property type="match status" value="1"/>
</dbReference>
<dbReference type="RefSeq" id="WP_101641867.1">
    <property type="nucleotide sequence ID" value="NZ_PGUY01000031.1"/>
</dbReference>
<dbReference type="GO" id="GO:0006537">
    <property type="term" value="P:glutamate biosynthetic process"/>
    <property type="evidence" value="ECO:0007669"/>
    <property type="project" value="UniProtKB-KW"/>
</dbReference>
<keyword evidence="3" id="KW-0314">Glutamate biosynthesis</keyword>
<evidence type="ECO:0000256" key="1">
    <source>
        <dbReference type="ARBA" id="ARBA00022605"/>
    </source>
</evidence>
<name>A0A2N5M6I3_9BACI</name>
<keyword evidence="2" id="KW-0560">Oxidoreductase</keyword>
<comment type="pathway">
    <text evidence="4">Amino-acid biosynthesis.</text>
</comment>
<dbReference type="PANTHER" id="PTHR43100:SF1">
    <property type="entry name" value="GLUTAMATE SYNTHASE [NADPH] SMALL CHAIN"/>
    <property type="match status" value="1"/>
</dbReference>
<evidence type="ECO:0000313" key="7">
    <source>
        <dbReference type="EMBL" id="PLT29969.1"/>
    </source>
</evidence>
<dbReference type="PANTHER" id="PTHR43100">
    <property type="entry name" value="GLUTAMATE SYNTHASE [NADPH] SMALL CHAIN"/>
    <property type="match status" value="1"/>
</dbReference>
<dbReference type="GO" id="GO:0016639">
    <property type="term" value="F:oxidoreductase activity, acting on the CH-NH2 group of donors, NAD or NADP as acceptor"/>
    <property type="evidence" value="ECO:0007669"/>
    <property type="project" value="InterPro"/>
</dbReference>
<dbReference type="SUPFAM" id="SSF51971">
    <property type="entry name" value="Nucleotide-binding domain"/>
    <property type="match status" value="1"/>
</dbReference>
<keyword evidence="1" id="KW-0028">Amino-acid biosynthesis</keyword>
<evidence type="ECO:0000256" key="3">
    <source>
        <dbReference type="ARBA" id="ARBA00023164"/>
    </source>
</evidence>
<dbReference type="Proteomes" id="UP000234748">
    <property type="component" value="Unassembled WGS sequence"/>
</dbReference>
<dbReference type="InterPro" id="IPR051394">
    <property type="entry name" value="Glutamate_Synthase"/>
</dbReference>
<dbReference type="Gene3D" id="3.50.50.60">
    <property type="entry name" value="FAD/NAD(P)-binding domain"/>
    <property type="match status" value="2"/>
</dbReference>
<accession>A0A2N5M6I3</accession>
<dbReference type="EMBL" id="PGUY01000031">
    <property type="protein sequence ID" value="PLT29969.1"/>
    <property type="molecule type" value="Genomic_DNA"/>
</dbReference>
<evidence type="ECO:0000259" key="5">
    <source>
        <dbReference type="Pfam" id="PF07992"/>
    </source>
</evidence>
<dbReference type="Pfam" id="PF14691">
    <property type="entry name" value="Fer4_20"/>
    <property type="match status" value="1"/>
</dbReference>
<dbReference type="InterPro" id="IPR023753">
    <property type="entry name" value="FAD/NAD-binding_dom"/>
</dbReference>
<dbReference type="InterPro" id="IPR036188">
    <property type="entry name" value="FAD/NAD-bd_sf"/>
</dbReference>
<feature type="domain" description="FAD/NAD(P)-binding" evidence="5">
    <location>
        <begin position="154"/>
        <end position="475"/>
    </location>
</feature>
<comment type="caution">
    <text evidence="7">The sequence shown here is derived from an EMBL/GenBank/DDBJ whole genome shotgun (WGS) entry which is preliminary data.</text>
</comment>
<dbReference type="Gene3D" id="1.10.1060.10">
    <property type="entry name" value="Alpha-helical ferredoxin"/>
    <property type="match status" value="1"/>
</dbReference>
<organism evidence="7 8">
    <name type="scientific">Peribacillus deserti</name>
    <dbReference type="NCBI Taxonomy" id="673318"/>
    <lineage>
        <taxon>Bacteria</taxon>
        <taxon>Bacillati</taxon>
        <taxon>Bacillota</taxon>
        <taxon>Bacilli</taxon>
        <taxon>Bacillales</taxon>
        <taxon>Bacillaceae</taxon>
        <taxon>Peribacillus</taxon>
    </lineage>
</organism>
<feature type="domain" description="Dihydroprymidine dehydrogenase" evidence="6">
    <location>
        <begin position="24"/>
        <end position="140"/>
    </location>
</feature>
<evidence type="ECO:0000313" key="8">
    <source>
        <dbReference type="Proteomes" id="UP000234748"/>
    </source>
</evidence>
<dbReference type="InterPro" id="IPR028261">
    <property type="entry name" value="DPD_II"/>
</dbReference>
<sequence>MGKATGFMEYSREKAKERNPLTRISDWKEYSAPFSDEMASRQGARCMDCATPFCHMGMELDRGTAGCPIHNLIPEWNDLVYRGRWKEALERLLKTNNFPEFTGRVCPAPCEGSCTLAITDPAVTIKNIERTIIDKGFENGWITPRIPERRTGKKIAIVGSGPAGMAAADQLNQAGHSVTIYERSDRAGGLLMYGIPNMKLEKDIVQRRINLLIQEGIDIITNTEIGKDITSEELKSQYDAVILCTGAQKQRDLVVKGRNVKGVHFAMDYLTTTTKSLLDSESKDGQFIDVQGKDVIVIGGGDTGADCVATALRQNCRSVVQFGKHPQLPASRGADNMWPAQPDVYTLDYAYEEAEAKFGRDPRQYLIQTKEIVSDEDGNVKELITIQMEKVKSESGRYVFNEIPGTEKVWPAQHVFIAIGFEGTEQPLLTQFGVTTRNNKIDAAYGEYTTNVEGVFAAGDARRGQSLIVWAINEGREAAREVDRYLLGAGGAVILAKK</sequence>
<dbReference type="OrthoDB" id="9803192at2"/>
<evidence type="ECO:0000259" key="6">
    <source>
        <dbReference type="Pfam" id="PF14691"/>
    </source>
</evidence>
<dbReference type="GO" id="GO:0051536">
    <property type="term" value="F:iron-sulfur cluster binding"/>
    <property type="evidence" value="ECO:0007669"/>
    <property type="project" value="InterPro"/>
</dbReference>
<keyword evidence="8" id="KW-1185">Reference proteome</keyword>
<gene>
    <name evidence="7" type="ORF">CUU66_10605</name>
</gene>
<dbReference type="InterPro" id="IPR009051">
    <property type="entry name" value="Helical_ferredxn"/>
</dbReference>
<proteinExistence type="predicted"/>
<evidence type="ECO:0000256" key="2">
    <source>
        <dbReference type="ARBA" id="ARBA00023002"/>
    </source>
</evidence>
<reference evidence="7 8" key="1">
    <citation type="submission" date="2017-11" db="EMBL/GenBank/DDBJ databases">
        <title>Comparitive Functional Genomics of Dry Heat Resistant strains isolated from the Viking Spacecraft.</title>
        <authorList>
            <person name="Seuylemezian A."/>
            <person name="Cooper K."/>
            <person name="Vaishampayan P."/>
        </authorList>
    </citation>
    <scope>NUCLEOTIDE SEQUENCE [LARGE SCALE GENOMIC DNA]</scope>
    <source>
        <strain evidence="7 8">V1-29</strain>
    </source>
</reference>
<dbReference type="NCBIfam" id="TIGR01317">
    <property type="entry name" value="GOGAT_sm_gam"/>
    <property type="match status" value="1"/>
</dbReference>
<dbReference type="AlphaFoldDB" id="A0A2N5M6I3"/>